<reference evidence="9 10" key="1">
    <citation type="journal article" date="2007" name="Nature">
        <title>Evolution of genes and genomes on the Drosophila phylogeny.</title>
        <authorList>
            <consortium name="Drosophila 12 Genomes Consortium"/>
            <person name="Clark A.G."/>
            <person name="Eisen M.B."/>
            <person name="Smith D.R."/>
            <person name="Bergman C.M."/>
            <person name="Oliver B."/>
            <person name="Markow T.A."/>
            <person name="Kaufman T.C."/>
            <person name="Kellis M."/>
            <person name="Gelbart W."/>
            <person name="Iyer V.N."/>
            <person name="Pollard D.A."/>
            <person name="Sackton T.B."/>
            <person name="Larracuente A.M."/>
            <person name="Singh N.D."/>
            <person name="Abad J.P."/>
            <person name="Abt D.N."/>
            <person name="Adryan B."/>
            <person name="Aguade M."/>
            <person name="Akashi H."/>
            <person name="Anderson W.W."/>
            <person name="Aquadro C.F."/>
            <person name="Ardell D.H."/>
            <person name="Arguello R."/>
            <person name="Artieri C.G."/>
            <person name="Barbash D.A."/>
            <person name="Barker D."/>
            <person name="Barsanti P."/>
            <person name="Batterham P."/>
            <person name="Batzoglou S."/>
            <person name="Begun D."/>
            <person name="Bhutkar A."/>
            <person name="Blanco E."/>
            <person name="Bosak S.A."/>
            <person name="Bradley R.K."/>
            <person name="Brand A.D."/>
            <person name="Brent M.R."/>
            <person name="Brooks A.N."/>
            <person name="Brown R.H."/>
            <person name="Butlin R.K."/>
            <person name="Caggese C."/>
            <person name="Calvi B.R."/>
            <person name="Bernardo de Carvalho A."/>
            <person name="Caspi A."/>
            <person name="Castrezana S."/>
            <person name="Celniker S.E."/>
            <person name="Chang J.L."/>
            <person name="Chapple C."/>
            <person name="Chatterji S."/>
            <person name="Chinwalla A."/>
            <person name="Civetta A."/>
            <person name="Clifton S.W."/>
            <person name="Comeron J.M."/>
            <person name="Costello J.C."/>
            <person name="Coyne J.A."/>
            <person name="Daub J."/>
            <person name="David R.G."/>
            <person name="Delcher A.L."/>
            <person name="Delehaunty K."/>
            <person name="Do C.B."/>
            <person name="Ebling H."/>
            <person name="Edwards K."/>
            <person name="Eickbush T."/>
            <person name="Evans J.D."/>
            <person name="Filipski A."/>
            <person name="Findeiss S."/>
            <person name="Freyhult E."/>
            <person name="Fulton L."/>
            <person name="Fulton R."/>
            <person name="Garcia A.C."/>
            <person name="Gardiner A."/>
            <person name="Garfield D.A."/>
            <person name="Garvin B.E."/>
            <person name="Gibson G."/>
            <person name="Gilbert D."/>
            <person name="Gnerre S."/>
            <person name="Godfrey J."/>
            <person name="Good R."/>
            <person name="Gotea V."/>
            <person name="Gravely B."/>
            <person name="Greenberg A.J."/>
            <person name="Griffiths-Jones S."/>
            <person name="Gross S."/>
            <person name="Guigo R."/>
            <person name="Gustafson E.A."/>
            <person name="Haerty W."/>
            <person name="Hahn M.W."/>
            <person name="Halligan D.L."/>
            <person name="Halpern A.L."/>
            <person name="Halter G.M."/>
            <person name="Han M.V."/>
            <person name="Heger A."/>
            <person name="Hillier L."/>
            <person name="Hinrichs A.S."/>
            <person name="Holmes I."/>
            <person name="Hoskins R.A."/>
            <person name="Hubisz M.J."/>
            <person name="Hultmark D."/>
            <person name="Huntley M.A."/>
            <person name="Jaffe D.B."/>
            <person name="Jagadeeshan S."/>
            <person name="Jeck W.R."/>
            <person name="Johnson J."/>
            <person name="Jones C.D."/>
            <person name="Jordan W.C."/>
            <person name="Karpen G.H."/>
            <person name="Kataoka E."/>
            <person name="Keightley P.D."/>
            <person name="Kheradpour P."/>
            <person name="Kirkness E.F."/>
            <person name="Koerich L.B."/>
            <person name="Kristiansen K."/>
            <person name="Kudrna D."/>
            <person name="Kulathinal R.J."/>
            <person name="Kumar S."/>
            <person name="Kwok R."/>
            <person name="Lander E."/>
            <person name="Langley C.H."/>
            <person name="Lapoint R."/>
            <person name="Lazzaro B.P."/>
            <person name="Lee S.J."/>
            <person name="Levesque L."/>
            <person name="Li R."/>
            <person name="Lin C.F."/>
            <person name="Lin M.F."/>
            <person name="Lindblad-Toh K."/>
            <person name="Llopart A."/>
            <person name="Long M."/>
            <person name="Low L."/>
            <person name="Lozovsky E."/>
            <person name="Lu J."/>
            <person name="Luo M."/>
            <person name="Machado C.A."/>
            <person name="Makalowski W."/>
            <person name="Marzo M."/>
            <person name="Matsuda M."/>
            <person name="Matzkin L."/>
            <person name="McAllister B."/>
            <person name="McBride C.S."/>
            <person name="McKernan B."/>
            <person name="McKernan K."/>
            <person name="Mendez-Lago M."/>
            <person name="Minx P."/>
            <person name="Mollenhauer M.U."/>
            <person name="Montooth K."/>
            <person name="Mount S.M."/>
            <person name="Mu X."/>
            <person name="Myers E."/>
            <person name="Negre B."/>
            <person name="Newfeld S."/>
            <person name="Nielsen R."/>
            <person name="Noor M.A."/>
            <person name="O'Grady P."/>
            <person name="Pachter L."/>
            <person name="Papaceit M."/>
            <person name="Parisi M.J."/>
            <person name="Parisi M."/>
            <person name="Parts L."/>
            <person name="Pedersen J.S."/>
            <person name="Pesole G."/>
            <person name="Phillippy A.M."/>
            <person name="Ponting C.P."/>
            <person name="Pop M."/>
            <person name="Porcelli D."/>
            <person name="Powell J.R."/>
            <person name="Prohaska S."/>
            <person name="Pruitt K."/>
            <person name="Puig M."/>
            <person name="Quesneville H."/>
            <person name="Ram K.R."/>
            <person name="Rand D."/>
            <person name="Rasmussen M.D."/>
            <person name="Reed L.K."/>
            <person name="Reenan R."/>
            <person name="Reily A."/>
            <person name="Remington K.A."/>
            <person name="Rieger T.T."/>
            <person name="Ritchie M.G."/>
            <person name="Robin C."/>
            <person name="Rogers Y.H."/>
            <person name="Rohde C."/>
            <person name="Rozas J."/>
            <person name="Rubenfield M.J."/>
            <person name="Ruiz A."/>
            <person name="Russo S."/>
            <person name="Salzberg S.L."/>
            <person name="Sanchez-Gracia A."/>
            <person name="Saranga D.J."/>
            <person name="Sato H."/>
            <person name="Schaeffer S.W."/>
            <person name="Schatz M.C."/>
            <person name="Schlenke T."/>
            <person name="Schwartz R."/>
            <person name="Segarra C."/>
            <person name="Singh R.S."/>
            <person name="Sirot L."/>
            <person name="Sirota M."/>
            <person name="Sisneros N.B."/>
            <person name="Smith C.D."/>
            <person name="Smith T.F."/>
            <person name="Spieth J."/>
            <person name="Stage D.E."/>
            <person name="Stark A."/>
            <person name="Stephan W."/>
            <person name="Strausberg R.L."/>
            <person name="Strempel S."/>
            <person name="Sturgill D."/>
            <person name="Sutton G."/>
            <person name="Sutton G.G."/>
            <person name="Tao W."/>
            <person name="Teichmann S."/>
            <person name="Tobari Y.N."/>
            <person name="Tomimura Y."/>
            <person name="Tsolas J.M."/>
            <person name="Valente V.L."/>
            <person name="Venter E."/>
            <person name="Venter J.C."/>
            <person name="Vicario S."/>
            <person name="Vieira F.G."/>
            <person name="Vilella A.J."/>
            <person name="Villasante A."/>
            <person name="Walenz B."/>
            <person name="Wang J."/>
            <person name="Wasserman M."/>
            <person name="Watts T."/>
            <person name="Wilson D."/>
            <person name="Wilson R.K."/>
            <person name="Wing R.A."/>
            <person name="Wolfner M.F."/>
            <person name="Wong A."/>
            <person name="Wong G.K."/>
            <person name="Wu C.I."/>
            <person name="Wu G."/>
            <person name="Yamamoto D."/>
            <person name="Yang H.P."/>
            <person name="Yang S.P."/>
            <person name="Yorke J.A."/>
            <person name="Yoshida K."/>
            <person name="Zdobnov E."/>
            <person name="Zhang P."/>
            <person name="Zhang Y."/>
            <person name="Zimin A.V."/>
            <person name="Baldwin J."/>
            <person name="Abdouelleil A."/>
            <person name="Abdulkadir J."/>
            <person name="Abebe A."/>
            <person name="Abera B."/>
            <person name="Abreu J."/>
            <person name="Acer S.C."/>
            <person name="Aftuck L."/>
            <person name="Alexander A."/>
            <person name="An P."/>
            <person name="Anderson E."/>
            <person name="Anderson S."/>
            <person name="Arachi H."/>
            <person name="Azer M."/>
            <person name="Bachantsang P."/>
            <person name="Barry A."/>
            <person name="Bayul T."/>
            <person name="Berlin A."/>
            <person name="Bessette D."/>
            <person name="Bloom T."/>
            <person name="Blye J."/>
            <person name="Boguslavskiy L."/>
            <person name="Bonnet C."/>
            <person name="Boukhgalter B."/>
            <person name="Bourzgui I."/>
            <person name="Brown A."/>
            <person name="Cahill P."/>
            <person name="Channer S."/>
            <person name="Cheshatsang Y."/>
            <person name="Chuda L."/>
            <person name="Citroen M."/>
            <person name="Collymore A."/>
            <person name="Cooke P."/>
            <person name="Costello M."/>
            <person name="D'Aco K."/>
            <person name="Daza R."/>
            <person name="De Haan G."/>
            <person name="DeGray S."/>
            <person name="DeMaso C."/>
            <person name="Dhargay N."/>
            <person name="Dooley K."/>
            <person name="Dooley E."/>
            <person name="Doricent M."/>
            <person name="Dorje P."/>
            <person name="Dorjee K."/>
            <person name="Dupes A."/>
            <person name="Elong R."/>
            <person name="Falk J."/>
            <person name="Farina A."/>
            <person name="Faro S."/>
            <person name="Ferguson D."/>
            <person name="Fisher S."/>
            <person name="Foley C.D."/>
            <person name="Franke A."/>
            <person name="Friedrich D."/>
            <person name="Gadbois L."/>
            <person name="Gearin G."/>
            <person name="Gearin C.R."/>
            <person name="Giannoukos G."/>
            <person name="Goode T."/>
            <person name="Graham J."/>
            <person name="Grandbois E."/>
            <person name="Grewal S."/>
            <person name="Gyaltsen K."/>
            <person name="Hafez N."/>
            <person name="Hagos B."/>
            <person name="Hall J."/>
            <person name="Henson C."/>
            <person name="Hollinger A."/>
            <person name="Honan T."/>
            <person name="Huard M.D."/>
            <person name="Hughes L."/>
            <person name="Hurhula B."/>
            <person name="Husby M.E."/>
            <person name="Kamat A."/>
            <person name="Kanga B."/>
            <person name="Kashin S."/>
            <person name="Khazanovich D."/>
            <person name="Kisner P."/>
            <person name="Lance K."/>
            <person name="Lara M."/>
            <person name="Lee W."/>
            <person name="Lennon N."/>
            <person name="Letendre F."/>
            <person name="LeVine R."/>
            <person name="Lipovsky A."/>
            <person name="Liu X."/>
            <person name="Liu J."/>
            <person name="Liu S."/>
            <person name="Lokyitsang T."/>
            <person name="Lokyitsang Y."/>
            <person name="Lubonja R."/>
            <person name="Lui A."/>
            <person name="MacDonald P."/>
            <person name="Magnisalis V."/>
            <person name="Maru K."/>
            <person name="Matthews C."/>
            <person name="McCusker W."/>
            <person name="McDonough S."/>
            <person name="Mehta T."/>
            <person name="Meldrim J."/>
            <person name="Meneus L."/>
            <person name="Mihai O."/>
            <person name="Mihalev A."/>
            <person name="Mihova T."/>
            <person name="Mittelman R."/>
            <person name="Mlenga V."/>
            <person name="Montmayeur A."/>
            <person name="Mulrain L."/>
            <person name="Navidi A."/>
            <person name="Naylor J."/>
            <person name="Negash T."/>
            <person name="Nguyen T."/>
            <person name="Nguyen N."/>
            <person name="Nicol R."/>
            <person name="Norbu C."/>
            <person name="Norbu N."/>
            <person name="Novod N."/>
            <person name="O'Neill B."/>
            <person name="Osman S."/>
            <person name="Markiewicz E."/>
            <person name="Oyono O.L."/>
            <person name="Patti C."/>
            <person name="Phunkhang P."/>
            <person name="Pierre F."/>
            <person name="Priest M."/>
            <person name="Raghuraman S."/>
            <person name="Rege F."/>
            <person name="Reyes R."/>
            <person name="Rise C."/>
            <person name="Rogov P."/>
            <person name="Ross K."/>
            <person name="Ryan E."/>
            <person name="Settipalli S."/>
            <person name="Shea T."/>
            <person name="Sherpa N."/>
            <person name="Shi L."/>
            <person name="Shih D."/>
            <person name="Sparrow T."/>
            <person name="Spaulding J."/>
            <person name="Stalker J."/>
            <person name="Stange-Thomann N."/>
            <person name="Stavropoulos S."/>
            <person name="Stone C."/>
            <person name="Strader C."/>
            <person name="Tesfaye S."/>
            <person name="Thomson T."/>
            <person name="Thoulutsang Y."/>
            <person name="Thoulutsang D."/>
            <person name="Topham K."/>
            <person name="Topping I."/>
            <person name="Tsamla T."/>
            <person name="Vassiliev H."/>
            <person name="Vo A."/>
            <person name="Wangchuk T."/>
            <person name="Wangdi T."/>
            <person name="Weiand M."/>
            <person name="Wilkinson J."/>
            <person name="Wilson A."/>
            <person name="Yadav S."/>
            <person name="Young G."/>
            <person name="Yu Q."/>
            <person name="Zembek L."/>
            <person name="Zhong D."/>
            <person name="Zimmer A."/>
            <person name="Zwirko Z."/>
            <person name="Jaffe D.B."/>
            <person name="Alvarez P."/>
            <person name="Brockman W."/>
            <person name="Butler J."/>
            <person name="Chin C."/>
            <person name="Gnerre S."/>
            <person name="Grabherr M."/>
            <person name="Kleber M."/>
            <person name="Mauceli E."/>
            <person name="MacCallum I."/>
        </authorList>
    </citation>
    <scope>NUCLEOTIDE SEQUENCE [LARGE SCALE GENOMIC DNA]</scope>
    <source>
        <strain evidence="10">MSH-3 / Tucson 14011-0111.49</strain>
    </source>
</reference>
<dbReference type="GO" id="GO:0000776">
    <property type="term" value="C:kinetochore"/>
    <property type="evidence" value="ECO:0007669"/>
    <property type="project" value="EnsemblMetazoa"/>
</dbReference>
<organism evidence="10">
    <name type="scientific">Drosophila persimilis</name>
    <name type="common">Fruit fly</name>
    <dbReference type="NCBI Taxonomy" id="7234"/>
    <lineage>
        <taxon>Eukaryota</taxon>
        <taxon>Metazoa</taxon>
        <taxon>Ecdysozoa</taxon>
        <taxon>Arthropoda</taxon>
        <taxon>Hexapoda</taxon>
        <taxon>Insecta</taxon>
        <taxon>Pterygota</taxon>
        <taxon>Neoptera</taxon>
        <taxon>Endopterygota</taxon>
        <taxon>Diptera</taxon>
        <taxon>Brachycera</taxon>
        <taxon>Muscomorpha</taxon>
        <taxon>Ephydroidea</taxon>
        <taxon>Drosophilidae</taxon>
        <taxon>Drosophila</taxon>
        <taxon>Sophophora</taxon>
    </lineage>
</organism>
<dbReference type="STRING" id="7234.B4GHR7"/>
<dbReference type="GO" id="GO:0051315">
    <property type="term" value="P:attachment of mitotic spindle microtubules to kinetochore"/>
    <property type="evidence" value="ECO:0007669"/>
    <property type="project" value="EnsemblMetazoa"/>
</dbReference>
<evidence type="ECO:0000256" key="8">
    <source>
        <dbReference type="SAM" id="MobiDB-lite"/>
    </source>
</evidence>
<dbReference type="GO" id="GO:0007094">
    <property type="term" value="P:mitotic spindle assembly checkpoint signaling"/>
    <property type="evidence" value="ECO:0007669"/>
    <property type="project" value="EnsemblMetazoa"/>
</dbReference>
<evidence type="ECO:0000256" key="2">
    <source>
        <dbReference type="ARBA" id="ARBA00008029"/>
    </source>
</evidence>
<dbReference type="OMA" id="RDFYKQM"/>
<dbReference type="GO" id="GO:0051301">
    <property type="term" value="P:cell division"/>
    <property type="evidence" value="ECO:0007669"/>
    <property type="project" value="UniProtKB-KW"/>
</dbReference>
<feature type="region of interest" description="Disordered" evidence="8">
    <location>
        <begin position="40"/>
        <end position="75"/>
    </location>
</feature>
<accession>B4GHR7</accession>
<dbReference type="Gene3D" id="1.20.5.170">
    <property type="match status" value="1"/>
</dbReference>
<feature type="coiled-coil region" evidence="7">
    <location>
        <begin position="390"/>
        <end position="445"/>
    </location>
</feature>
<keyword evidence="6" id="KW-0131">Cell cycle</keyword>
<proteinExistence type="inferred from homology"/>
<keyword evidence="4" id="KW-0498">Mitosis</keyword>
<keyword evidence="7" id="KW-0175">Coiled coil</keyword>
<name>B4GHR7_DROPE</name>
<keyword evidence="3" id="KW-0132">Cell division</keyword>
<dbReference type="GO" id="GO:0005635">
    <property type="term" value="C:nuclear envelope"/>
    <property type="evidence" value="ECO:0007669"/>
    <property type="project" value="EnsemblMetazoa"/>
</dbReference>
<evidence type="ECO:0000256" key="1">
    <source>
        <dbReference type="ARBA" id="ARBA00004123"/>
    </source>
</evidence>
<evidence type="ECO:0000256" key="7">
    <source>
        <dbReference type="SAM" id="Coils"/>
    </source>
</evidence>
<dbReference type="OrthoDB" id="331602at2759"/>
<sequence>MDDIRSSLDNMVDHFNDSITHSAPKKLLFNRLSISLSDDSASLPKKRRVEQESPNCSLNSTTDSTNNSASDSNGTWKMNKLRAELIETKARLSQVQDQLKQNETKRRMELSLAESKVSALKTQCDFTSQKLLDLTKDMENRRGLENSYKEEARRAKAELAGLKLKYDETVNKLKNEKSQQEQDARDVQLCINNELGDYRRQAQRAELELQSTLKELECIRQRHDEYKARMSGYEELRANFEKQQQSLKVADERIKELEFEIQSYTDWKQVTKVSQERLASIPEMDSELQRLRVHNKQLNKIIGDKLLLEEQVHEYKARLDKEEGSRAEAAALQVKLSHTERELKEWVKVAQDHCLANTLVSPVTLRSRIEQLLQGDIVHVSEKYASESESKQMRNLVRDLEQKIRVYLKNIEDLNMSLKRHKNFKDRLQRKLRTVSRERDFYKQMVDNFDKDLTMSNASVAEMTQDMQVRYRVDVLERTLTGYKDLCTTLDREIQAMREQEQLSDPSSEDYENVKKELDTLRLENDRLRRRKEEQELEIMQRCLRQDISPPISKVVHLVDNPAAEAYESSKNMLEKLQAEIERLKRHNKKLEDANEQHLNETTSTSTGGMTMNFKELNKLRAELESANAKLGKTKEYFMAARKEFRDVVYMLLGYRIDRVGYKSNYRVTSMYAESPDDYFSIALSESNDLALLETPYSETLQPALDQQLAANNSFPPFFSSLTLDLFQRATVTMT</sequence>
<dbReference type="Pfam" id="PF05557">
    <property type="entry name" value="MAD"/>
    <property type="match status" value="1"/>
</dbReference>
<dbReference type="Gene3D" id="6.10.250.90">
    <property type="match status" value="1"/>
</dbReference>
<dbReference type="PANTHER" id="PTHR23168">
    <property type="entry name" value="MITOTIC SPINDLE ASSEMBLY CHECKPOINT PROTEIN MAD1 MITOTIC ARREST DEFICIENT-LIKE PROTEIN 1"/>
    <property type="match status" value="1"/>
</dbReference>
<feature type="compositionally biased region" description="Low complexity" evidence="8">
    <location>
        <begin position="57"/>
        <end position="75"/>
    </location>
</feature>
<keyword evidence="10" id="KW-1185">Reference proteome</keyword>
<evidence type="ECO:0000256" key="6">
    <source>
        <dbReference type="ARBA" id="ARBA00023306"/>
    </source>
</evidence>
<dbReference type="SUPFAM" id="SSF90257">
    <property type="entry name" value="Myosin rod fragments"/>
    <property type="match status" value="1"/>
</dbReference>
<evidence type="ECO:0000256" key="3">
    <source>
        <dbReference type="ARBA" id="ARBA00022618"/>
    </source>
</evidence>
<feature type="coiled-coil region" evidence="7">
    <location>
        <begin position="511"/>
        <end position="538"/>
    </location>
</feature>
<dbReference type="GO" id="GO:0005654">
    <property type="term" value="C:nucleoplasm"/>
    <property type="evidence" value="ECO:0007669"/>
    <property type="project" value="EnsemblMetazoa"/>
</dbReference>
<dbReference type="EMBL" id="CH479183">
    <property type="protein sequence ID" value="EDW36037.1"/>
    <property type="molecule type" value="Genomic_DNA"/>
</dbReference>
<dbReference type="SUPFAM" id="SSF75704">
    <property type="entry name" value="Mitotic arrest deficient-like 1, Mad1"/>
    <property type="match status" value="1"/>
</dbReference>
<dbReference type="KEGG" id="dpe:6592673"/>
<gene>
    <name evidence="9" type="primary">Dper\GL16896</name>
    <name evidence="9" type="ORF">Dper_GL16896</name>
</gene>
<feature type="coiled-coil region" evidence="7">
    <location>
        <begin position="567"/>
        <end position="637"/>
    </location>
</feature>
<feature type="coiled-coil region" evidence="7">
    <location>
        <begin position="145"/>
        <end position="260"/>
    </location>
</feature>
<comment type="subcellular location">
    <subcellularLocation>
        <location evidence="1">Nucleus</location>
    </subcellularLocation>
</comment>
<feature type="coiled-coil region" evidence="7">
    <location>
        <begin position="78"/>
        <end position="105"/>
    </location>
</feature>
<dbReference type="SMR" id="B4GHR7"/>
<dbReference type="Proteomes" id="UP000008744">
    <property type="component" value="Unassembled WGS sequence"/>
</dbReference>
<dbReference type="GO" id="GO:0072686">
    <property type="term" value="C:mitotic spindle"/>
    <property type="evidence" value="ECO:0007669"/>
    <property type="project" value="EnsemblMetazoa"/>
</dbReference>
<evidence type="ECO:0000313" key="10">
    <source>
        <dbReference type="Proteomes" id="UP000008744"/>
    </source>
</evidence>
<dbReference type="InterPro" id="IPR008672">
    <property type="entry name" value="Mad1"/>
</dbReference>
<dbReference type="Gene3D" id="3.30.457.60">
    <property type="match status" value="1"/>
</dbReference>
<dbReference type="HOGENOM" id="CLU_393441_0_0_1"/>
<comment type="similarity">
    <text evidence="2">Belongs to the MAD1 family.</text>
</comment>
<evidence type="ECO:0000256" key="5">
    <source>
        <dbReference type="ARBA" id="ARBA00023242"/>
    </source>
</evidence>
<keyword evidence="5" id="KW-0539">Nucleus</keyword>
<protein>
    <submittedName>
        <fullName evidence="9">GL16896</fullName>
    </submittedName>
</protein>
<dbReference type="AlphaFoldDB" id="B4GHR7"/>
<dbReference type="PANTHER" id="PTHR23168:SF0">
    <property type="entry name" value="MITOTIC SPINDLE ASSEMBLY CHECKPOINT PROTEIN MAD1"/>
    <property type="match status" value="1"/>
</dbReference>
<dbReference type="PhylomeDB" id="B4GHR7"/>
<dbReference type="eggNOG" id="KOG4593">
    <property type="taxonomic scope" value="Eukaryota"/>
</dbReference>
<evidence type="ECO:0000313" key="9">
    <source>
        <dbReference type="EMBL" id="EDW36037.1"/>
    </source>
</evidence>
<evidence type="ECO:0000256" key="4">
    <source>
        <dbReference type="ARBA" id="ARBA00022776"/>
    </source>
</evidence>